<dbReference type="GO" id="GO:0000921">
    <property type="term" value="P:septin ring assembly"/>
    <property type="evidence" value="ECO:0007669"/>
    <property type="project" value="InterPro"/>
</dbReference>
<evidence type="ECO:0000256" key="4">
    <source>
        <dbReference type="ARBA" id="ARBA00023136"/>
    </source>
</evidence>
<comment type="similarity">
    <text evidence="6">Belongs to the EzrA family.</text>
</comment>
<keyword evidence="6" id="KW-0131">Cell cycle</keyword>
<feature type="coiled-coil region" evidence="6">
    <location>
        <begin position="113"/>
        <end position="186"/>
    </location>
</feature>
<evidence type="ECO:0000256" key="2">
    <source>
        <dbReference type="ARBA" id="ARBA00022989"/>
    </source>
</evidence>
<evidence type="ECO:0000256" key="5">
    <source>
        <dbReference type="ARBA" id="ARBA00023210"/>
    </source>
</evidence>
<sequence>MFYILIGIVVVALIGYLSVVFYQRYFIKQIKQLEAHKGDLMALPIPERLTKLRSLHLTGESLQNFDRWEKQYEQITNHNFSTIEGYLFDAETANAKYQFIQVARILKQLRAYLTETDQDLLDVQDALENLLANEADTRQKIQRLREQYQQLRKRLLTKSFSFGPALDALEATLGRLEVDFDEANELTTAGDHLGAKAILQKLITETTQLEDQMERIPKRYNELANEFPEQLVEINDTYHQMLKEHYQFDDRQIEVKQQQLMDQLDKSTTLLSDLAIESVEANNDEIARGIDQLYDQLEAEMTAKKAVATQLPTTATFVQHAERQNHELLLELDHLNQSYALTHGELASAKQLQKQIGEEQALVEGHQAKIANHEAVYTAIAEDLTGIDERLTVIEEKQQAIHDQVASLHQGEVVANENLRQFELELRNLKRAVEKVNLPGLQQKYLDFFFVVSDEIQKLDHDLNQIKINLDDIAKQLILVQEDLDELKAKTDTLIDSALITEQLLQYANRYRADFPAIQEACVTVQTIFNEEYDYAKAVDLLATALEKVDPGAYTQVEKAYYDQKSDATN</sequence>
<evidence type="ECO:0000256" key="3">
    <source>
        <dbReference type="ARBA" id="ARBA00023054"/>
    </source>
</evidence>
<keyword evidence="6" id="KW-0132">Cell division</keyword>
<dbReference type="Proteomes" id="UP000257607">
    <property type="component" value="Chromosome"/>
</dbReference>
<dbReference type="AlphaFoldDB" id="A0A385ADR1"/>
<accession>A0A385ADR1</accession>
<evidence type="ECO:0000256" key="6">
    <source>
        <dbReference type="HAMAP-Rule" id="MF_00728"/>
    </source>
</evidence>
<dbReference type="GO" id="GO:0005886">
    <property type="term" value="C:plasma membrane"/>
    <property type="evidence" value="ECO:0007669"/>
    <property type="project" value="UniProtKB-SubCell"/>
</dbReference>
<proteinExistence type="inferred from homology"/>
<dbReference type="RefSeq" id="WP_076787021.1">
    <property type="nucleotide sequence ID" value="NZ_CP015493.1"/>
</dbReference>
<organism evidence="8 9">
    <name type="scientific">Latilactobacillus curvatus</name>
    <name type="common">Lactobacillus curvatus</name>
    <dbReference type="NCBI Taxonomy" id="28038"/>
    <lineage>
        <taxon>Bacteria</taxon>
        <taxon>Bacillati</taxon>
        <taxon>Bacillota</taxon>
        <taxon>Bacilli</taxon>
        <taxon>Lactobacillales</taxon>
        <taxon>Lactobacillaceae</taxon>
        <taxon>Latilactobacillus</taxon>
    </lineage>
</organism>
<dbReference type="HAMAP" id="MF_00728">
    <property type="entry name" value="EzrA"/>
    <property type="match status" value="1"/>
</dbReference>
<keyword evidence="3 6" id="KW-0175">Coiled coil</keyword>
<comment type="subcellular location">
    <subcellularLocation>
        <location evidence="6">Cell membrane</location>
        <topology evidence="6">Single-pass membrane protein</topology>
    </subcellularLocation>
    <text evidence="6">Colocalized with FtsZ to the nascent septal site.</text>
</comment>
<keyword evidence="2 6" id="KW-1133">Transmembrane helix</keyword>
<name>A0A385ADR1_LATCU</name>
<feature type="coiled-coil region" evidence="6">
    <location>
        <begin position="456"/>
        <end position="490"/>
    </location>
</feature>
<dbReference type="GO" id="GO:0005940">
    <property type="term" value="C:septin ring"/>
    <property type="evidence" value="ECO:0007669"/>
    <property type="project" value="InterPro"/>
</dbReference>
<feature type="topological domain" description="Cytoplasmic" evidence="6">
    <location>
        <begin position="23"/>
        <end position="570"/>
    </location>
</feature>
<keyword evidence="1 6" id="KW-0812">Transmembrane</keyword>
<dbReference type="NCBIfam" id="NF003409">
    <property type="entry name" value="PRK04778.1-3"/>
    <property type="match status" value="1"/>
</dbReference>
<dbReference type="InterPro" id="IPR010379">
    <property type="entry name" value="EzrA"/>
</dbReference>
<evidence type="ECO:0000313" key="8">
    <source>
        <dbReference type="EMBL" id="AXN35764.1"/>
    </source>
</evidence>
<dbReference type="Pfam" id="PF06160">
    <property type="entry name" value="EzrA"/>
    <property type="match status" value="1"/>
</dbReference>
<dbReference type="GO" id="GO:0000917">
    <property type="term" value="P:division septum assembly"/>
    <property type="evidence" value="ECO:0007669"/>
    <property type="project" value="UniProtKB-KW"/>
</dbReference>
<feature type="coiled-coil region" evidence="6">
    <location>
        <begin position="276"/>
        <end position="369"/>
    </location>
</feature>
<feature type="topological domain" description="Extracellular" evidence="6">
    <location>
        <begin position="1"/>
        <end position="3"/>
    </location>
</feature>
<evidence type="ECO:0000256" key="7">
    <source>
        <dbReference type="SAM" id="Phobius"/>
    </source>
</evidence>
<protein>
    <recommendedName>
        <fullName evidence="6">Septation ring formation regulator EzrA</fullName>
    </recommendedName>
</protein>
<comment type="function">
    <text evidence="6">Negative regulator of FtsZ ring formation; modulates the frequency and position of FtsZ ring formation. Inhibits FtsZ ring formation at polar sites. Interacts either with FtsZ or with one of its binding partners to promote depolymerization.</text>
</comment>
<evidence type="ECO:0000256" key="1">
    <source>
        <dbReference type="ARBA" id="ARBA00022692"/>
    </source>
</evidence>
<evidence type="ECO:0000313" key="9">
    <source>
        <dbReference type="Proteomes" id="UP000257607"/>
    </source>
</evidence>
<keyword evidence="6" id="KW-1003">Cell membrane</keyword>
<reference evidence="8 9" key="1">
    <citation type="submission" date="2018-07" db="EMBL/GenBank/DDBJ databases">
        <title>Lactobacillus curvatus genome sequence.</title>
        <authorList>
            <person name="Prechtl R."/>
        </authorList>
    </citation>
    <scope>NUCLEOTIDE SEQUENCE [LARGE SCALE GENOMIC DNA]</scope>
    <source>
        <strain evidence="8 9">TMW 1.1928</strain>
    </source>
</reference>
<dbReference type="EMBL" id="CP031003">
    <property type="protein sequence ID" value="AXN35764.1"/>
    <property type="molecule type" value="Genomic_DNA"/>
</dbReference>
<feature type="transmembrane region" description="Helical" evidence="7">
    <location>
        <begin position="6"/>
        <end position="27"/>
    </location>
</feature>
<keyword evidence="4 6" id="KW-0472">Membrane</keyword>
<keyword evidence="5 6" id="KW-0717">Septation</keyword>
<gene>
    <name evidence="6" type="primary">ezrA</name>
    <name evidence="8" type="ORF">DT351_05055</name>
</gene>